<name>A0A3B0V2V9_9ZZZZ</name>
<sequence length="116" mass="13408">MKLVIFLALVILLVFILIAISGNKNIEEDKENAKCLTVENYLLIRDSSVADELSQYAIHRKDDKLKFTRKGKGYTLFYLKLEESKKVKLVGLDGYGMRDKEFLKYVCNLIENIKTN</sequence>
<organism evidence="1">
    <name type="scientific">hydrothermal vent metagenome</name>
    <dbReference type="NCBI Taxonomy" id="652676"/>
    <lineage>
        <taxon>unclassified sequences</taxon>
        <taxon>metagenomes</taxon>
        <taxon>ecological metagenomes</taxon>
    </lineage>
</organism>
<gene>
    <name evidence="1" type="ORF">MNBD_BACTEROID06-1264</name>
</gene>
<accession>A0A3B0V2V9</accession>
<dbReference type="AlphaFoldDB" id="A0A3B0V2V9"/>
<evidence type="ECO:0000313" key="1">
    <source>
        <dbReference type="EMBL" id="VAW26474.1"/>
    </source>
</evidence>
<proteinExistence type="predicted"/>
<dbReference type="EMBL" id="UOES01000103">
    <property type="protein sequence ID" value="VAW26474.1"/>
    <property type="molecule type" value="Genomic_DNA"/>
</dbReference>
<protein>
    <submittedName>
        <fullName evidence="1">Uncharacterized protein</fullName>
    </submittedName>
</protein>
<reference evidence="1" key="1">
    <citation type="submission" date="2018-06" db="EMBL/GenBank/DDBJ databases">
        <authorList>
            <person name="Zhirakovskaya E."/>
        </authorList>
    </citation>
    <scope>NUCLEOTIDE SEQUENCE</scope>
</reference>